<organism evidence="3 4">
    <name type="scientific">Thauera humireducens</name>
    <dbReference type="NCBI Taxonomy" id="1134435"/>
    <lineage>
        <taxon>Bacteria</taxon>
        <taxon>Pseudomonadati</taxon>
        <taxon>Pseudomonadota</taxon>
        <taxon>Betaproteobacteria</taxon>
        <taxon>Rhodocyclales</taxon>
        <taxon>Zoogloeaceae</taxon>
        <taxon>Thauera</taxon>
    </lineage>
</organism>
<feature type="transmembrane region" description="Helical" evidence="1">
    <location>
        <begin position="45"/>
        <end position="66"/>
    </location>
</feature>
<proteinExistence type="predicted"/>
<feature type="domain" description="Chlorhexidine efflux transporter" evidence="2">
    <location>
        <begin position="85"/>
        <end position="147"/>
    </location>
</feature>
<dbReference type="Proteomes" id="UP000036902">
    <property type="component" value="Chromosome"/>
</dbReference>
<dbReference type="Pfam" id="PF05232">
    <property type="entry name" value="BTP"/>
    <property type="match status" value="2"/>
</dbReference>
<name>A0A127K8Y2_9RHOO</name>
<reference evidence="4" key="1">
    <citation type="submission" date="2016-03" db="EMBL/GenBank/DDBJ databases">
        <authorList>
            <person name="Ma C."/>
            <person name="Zhou S."/>
            <person name="Yang G."/>
        </authorList>
    </citation>
    <scope>NUCLEOTIDE SEQUENCE [LARGE SCALE GENOMIC DNA]</scope>
    <source>
        <strain evidence="4">SgZ-1</strain>
    </source>
</reference>
<evidence type="ECO:0000256" key="1">
    <source>
        <dbReference type="SAM" id="Phobius"/>
    </source>
</evidence>
<feature type="transmembrane region" description="Helical" evidence="1">
    <location>
        <begin position="117"/>
        <end position="137"/>
    </location>
</feature>
<dbReference type="InterPro" id="IPR007896">
    <property type="entry name" value="BTP_bacteria"/>
</dbReference>
<evidence type="ECO:0000259" key="2">
    <source>
        <dbReference type="Pfam" id="PF05232"/>
    </source>
</evidence>
<protein>
    <recommendedName>
        <fullName evidence="2">Chlorhexidine efflux transporter domain-containing protein</fullName>
    </recommendedName>
</protein>
<feature type="transmembrane region" description="Helical" evidence="1">
    <location>
        <begin position="21"/>
        <end position="39"/>
    </location>
</feature>
<keyword evidence="1" id="KW-0812">Transmembrane</keyword>
<keyword evidence="1" id="KW-1133">Transmembrane helix</keyword>
<gene>
    <name evidence="3" type="ORF">AC731_016270</name>
</gene>
<dbReference type="STRING" id="1134435.AC731_016270"/>
<dbReference type="EMBL" id="CP014646">
    <property type="protein sequence ID" value="AMO38351.1"/>
    <property type="molecule type" value="Genomic_DNA"/>
</dbReference>
<dbReference type="InterPro" id="IPR058208">
    <property type="entry name" value="PACE"/>
</dbReference>
<sequence>MQDFIVSSKPKLRSFSDRLRQIAMFEIGGLLLITPPFAWASGVPIAESIGLLALLALVAAIWNGCYNTSFDWVEGRLTGRTADRRPFRLRCIHAVGFEAGLFTMTLPIIVWWTGMGWIEAAVADVLLAITYTVYALLFNLGYDRLFPIPQDAARATGDAVILERGHG</sequence>
<dbReference type="AlphaFoldDB" id="A0A127K8Y2"/>
<dbReference type="NCBIfam" id="NF033664">
    <property type="entry name" value="PACE_transport"/>
    <property type="match status" value="1"/>
</dbReference>
<dbReference type="KEGG" id="thu:AC731_016270"/>
<evidence type="ECO:0000313" key="4">
    <source>
        <dbReference type="Proteomes" id="UP000036902"/>
    </source>
</evidence>
<accession>A0A127K8Y2</accession>
<evidence type="ECO:0000313" key="3">
    <source>
        <dbReference type="EMBL" id="AMO38351.1"/>
    </source>
</evidence>
<keyword evidence="1" id="KW-0472">Membrane</keyword>
<keyword evidence="4" id="KW-1185">Reference proteome</keyword>
<feature type="transmembrane region" description="Helical" evidence="1">
    <location>
        <begin position="87"/>
        <end position="111"/>
    </location>
</feature>
<feature type="domain" description="Chlorhexidine efflux transporter" evidence="2">
    <location>
        <begin position="13"/>
        <end position="76"/>
    </location>
</feature>